<dbReference type="Proteomes" id="UP000015241">
    <property type="component" value="Unassembled WGS sequence"/>
</dbReference>
<reference evidence="2 3" key="1">
    <citation type="journal article" date="2012" name="Science">
        <title>The Paleozoic origin of enzymatic lignin decomposition reconstructed from 31 fungal genomes.</title>
        <authorList>
            <person name="Floudas D."/>
            <person name="Binder M."/>
            <person name="Riley R."/>
            <person name="Barry K."/>
            <person name="Blanchette R.A."/>
            <person name="Henrissat B."/>
            <person name="Martinez A.T."/>
            <person name="Otillar R."/>
            <person name="Spatafora J.W."/>
            <person name="Yadav J.S."/>
            <person name="Aerts A."/>
            <person name="Benoit I."/>
            <person name="Boyd A."/>
            <person name="Carlson A."/>
            <person name="Copeland A."/>
            <person name="Coutinho P.M."/>
            <person name="de Vries R.P."/>
            <person name="Ferreira P."/>
            <person name="Findley K."/>
            <person name="Foster B."/>
            <person name="Gaskell J."/>
            <person name="Glotzer D."/>
            <person name="Gorecki P."/>
            <person name="Heitman J."/>
            <person name="Hesse C."/>
            <person name="Hori C."/>
            <person name="Igarashi K."/>
            <person name="Jurgens J.A."/>
            <person name="Kallen N."/>
            <person name="Kersten P."/>
            <person name="Kohler A."/>
            <person name="Kuees U."/>
            <person name="Kumar T.K.A."/>
            <person name="Kuo A."/>
            <person name="LaButti K."/>
            <person name="Larrondo L.F."/>
            <person name="Lindquist E."/>
            <person name="Ling A."/>
            <person name="Lombard V."/>
            <person name="Lucas S."/>
            <person name="Lundell T."/>
            <person name="Martin R."/>
            <person name="McLaughlin D.J."/>
            <person name="Morgenstern I."/>
            <person name="Morin E."/>
            <person name="Murat C."/>
            <person name="Nagy L.G."/>
            <person name="Nolan M."/>
            <person name="Ohm R.A."/>
            <person name="Patyshakuliyeva A."/>
            <person name="Rokas A."/>
            <person name="Ruiz-Duenas F.J."/>
            <person name="Sabat G."/>
            <person name="Salamov A."/>
            <person name="Samejima M."/>
            <person name="Schmutz J."/>
            <person name="Slot J.C."/>
            <person name="St John F."/>
            <person name="Stenlid J."/>
            <person name="Sun H."/>
            <person name="Sun S."/>
            <person name="Syed K."/>
            <person name="Tsang A."/>
            <person name="Wiebenga A."/>
            <person name="Young D."/>
            <person name="Pisabarro A."/>
            <person name="Eastwood D.C."/>
            <person name="Martin F."/>
            <person name="Cullen D."/>
            <person name="Grigoriev I.V."/>
            <person name="Hibbett D.S."/>
        </authorList>
    </citation>
    <scope>NUCLEOTIDE SEQUENCE</scope>
    <source>
        <strain evidence="3">FP-58527</strain>
    </source>
</reference>
<dbReference type="EMBL" id="KE504231">
    <property type="protein sequence ID" value="EPS94502.1"/>
    <property type="molecule type" value="Genomic_DNA"/>
</dbReference>
<organism evidence="2 3">
    <name type="scientific">Fomitopsis schrenkii</name>
    <name type="common">Brown rot fungus</name>
    <dbReference type="NCBI Taxonomy" id="2126942"/>
    <lineage>
        <taxon>Eukaryota</taxon>
        <taxon>Fungi</taxon>
        <taxon>Dikarya</taxon>
        <taxon>Basidiomycota</taxon>
        <taxon>Agaricomycotina</taxon>
        <taxon>Agaricomycetes</taxon>
        <taxon>Polyporales</taxon>
        <taxon>Fomitopsis</taxon>
    </lineage>
</organism>
<keyword evidence="1" id="KW-0472">Membrane</keyword>
<feature type="transmembrane region" description="Helical" evidence="1">
    <location>
        <begin position="12"/>
        <end position="36"/>
    </location>
</feature>
<gene>
    <name evidence="2" type="ORF">FOMPIDRAFT_1055059</name>
</gene>
<dbReference type="STRING" id="743788.S8DPC5"/>
<evidence type="ECO:0000313" key="3">
    <source>
        <dbReference type="Proteomes" id="UP000015241"/>
    </source>
</evidence>
<evidence type="ECO:0000256" key="1">
    <source>
        <dbReference type="SAM" id="Phobius"/>
    </source>
</evidence>
<dbReference type="AlphaFoldDB" id="S8DPC5"/>
<dbReference type="HOGENOM" id="CLU_737774_0_0_1"/>
<dbReference type="InParanoid" id="S8DPC5"/>
<proteinExistence type="predicted"/>
<evidence type="ECO:0008006" key="4">
    <source>
        <dbReference type="Google" id="ProtNLM"/>
    </source>
</evidence>
<keyword evidence="1" id="KW-0812">Transmembrane</keyword>
<keyword evidence="1" id="KW-1133">Transmembrane helix</keyword>
<accession>S8DPC5</accession>
<sequence>MEPHPNSTWDCLCFTRAFCVLVAVASIVMPVLIAAACVTQCISQDSPAVSVYCTSTYVSVCTQPGMGLLFRSCRAPPEELITWRGYLHSLRAGTNLAENLTRRRSNQLSLAFGLLRASESIGRRSEDLVKSRGAIDVQESASVVAATTTGFAVALLDFHDSVDFITRGLWGSHESMALSLNRTRSSPGRYIPFYTPPESWMAARMFDASQRALRISTEHLLFQRTRVVTFLNDVVAAHDQLYDAALRSCSPVLTDLKDSGWAGDVNGRRCHQILQRLETMSSDITVCSYLVSDMSAQLDEVEHDRKEAASQVHAPGAELINIDAHVVPVLRQELSRFAEATARIREDVVAESLRQHIADT</sequence>
<protein>
    <recommendedName>
        <fullName evidence="4">Transmembrane protein</fullName>
    </recommendedName>
</protein>
<keyword evidence="3" id="KW-1185">Reference proteome</keyword>
<name>S8DPC5_FOMSC</name>
<evidence type="ECO:0000313" key="2">
    <source>
        <dbReference type="EMBL" id="EPS94502.1"/>
    </source>
</evidence>